<gene>
    <name evidence="3" type="ORF">QWZ15_17030</name>
</gene>
<dbReference type="SUPFAM" id="SSF56988">
    <property type="entry name" value="Anthrax protective antigen"/>
    <property type="match status" value="1"/>
</dbReference>
<dbReference type="Gene3D" id="2.60.120.260">
    <property type="entry name" value="Galactose-binding domain-like"/>
    <property type="match status" value="1"/>
</dbReference>
<dbReference type="PROSITE" id="PS51820">
    <property type="entry name" value="PA14"/>
    <property type="match status" value="1"/>
</dbReference>
<protein>
    <submittedName>
        <fullName evidence="3">DUF1080 domain-containing protein</fullName>
    </submittedName>
</protein>
<feature type="signal peptide" evidence="1">
    <location>
        <begin position="1"/>
        <end position="24"/>
    </location>
</feature>
<keyword evidence="1" id="KW-0732">Signal</keyword>
<proteinExistence type="predicted"/>
<feature type="chain" id="PRO_5045254746" evidence="1">
    <location>
        <begin position="25"/>
        <end position="615"/>
    </location>
</feature>
<organism evidence="3 4">
    <name type="scientific">Cyclobacterium jeungdonense</name>
    <dbReference type="NCBI Taxonomy" id="708087"/>
    <lineage>
        <taxon>Bacteria</taxon>
        <taxon>Pseudomonadati</taxon>
        <taxon>Bacteroidota</taxon>
        <taxon>Cytophagia</taxon>
        <taxon>Cytophagales</taxon>
        <taxon>Cyclobacteriaceae</taxon>
        <taxon>Cyclobacterium</taxon>
    </lineage>
</organism>
<sequence>MIFTKKCRKLLLPFVFIFLGSLSAQEVIVIDDWNQFGDIPKTWELVGGVTTDWEQDSFLSTSPGTGILVNPPKSKNGPHLISGFEHGDMELELEFMVPKGSNSGIYLQGRYEIQILDSWGKINPNSGDAGGIYQRWDEEKKQGFEGKPPRTNASKAPGLWQKVKIDFEAPRFDAAGKKVKNAKFNQVYLNGVLVHENVEVTGPTRSALFEDEKSLGPLMIQGDHGSVAIRNVKYKLYGDPVPEITDLKFAYHEGKFQSNEAFLGSAPNQSGQLNKITWDLGHGVLDFAYVYTGNLEISKSGDYTFSLAAFGKTSLYLDGENVMDDQTQFPNNPPRSRTLSLENGTIPFQLVFYKNNYPGRSPQLGVYIEGPGIKKSPLHDPNSYKENAIQKPYYLEPLQEPMITRGFFQHKDEKKTHTVAVGEPAGSSFAYDLQQGAILSIWRGGYLDTSPMWRQRGTSQLMLPTGAVVELSDGPFLAKLETTNSPWPDSLSSDPIQIKGYTLNLDRRPTFNYAFEQIAVEDFFEPERDGKFLTRTIRYTNPQKTPDVWARIVAADKIEDLGEGIYLVNEGEYYVKIAEPMLEGSFLRNTAKGQELLFSLNLTEEKGLMKYSIIF</sequence>
<keyword evidence="4" id="KW-1185">Reference proteome</keyword>
<evidence type="ECO:0000259" key="2">
    <source>
        <dbReference type="PROSITE" id="PS51820"/>
    </source>
</evidence>
<comment type="caution">
    <text evidence="3">The sequence shown here is derived from an EMBL/GenBank/DDBJ whole genome shotgun (WGS) entry which is preliminary data.</text>
</comment>
<dbReference type="EMBL" id="JAUFQS010000035">
    <property type="protein sequence ID" value="MDN3689535.1"/>
    <property type="molecule type" value="Genomic_DNA"/>
</dbReference>
<dbReference type="Pfam" id="PF07691">
    <property type="entry name" value="PA14"/>
    <property type="match status" value="1"/>
</dbReference>
<name>A0ABT8CCQ3_9BACT</name>
<feature type="domain" description="PA14" evidence="2">
    <location>
        <begin position="242"/>
        <end position="382"/>
    </location>
</feature>
<evidence type="ECO:0000313" key="3">
    <source>
        <dbReference type="EMBL" id="MDN3689535.1"/>
    </source>
</evidence>
<reference evidence="4" key="1">
    <citation type="journal article" date="2019" name="Int. J. Syst. Evol. Microbiol.">
        <title>The Global Catalogue of Microorganisms (GCM) 10K type strain sequencing project: providing services to taxonomists for standard genome sequencing and annotation.</title>
        <authorList>
            <consortium name="The Broad Institute Genomics Platform"/>
            <consortium name="The Broad Institute Genome Sequencing Center for Infectious Disease"/>
            <person name="Wu L."/>
            <person name="Ma J."/>
        </authorList>
    </citation>
    <scope>NUCLEOTIDE SEQUENCE [LARGE SCALE GENOMIC DNA]</scope>
    <source>
        <strain evidence="4">CECT 7706</strain>
    </source>
</reference>
<accession>A0ABT8CCQ3</accession>
<evidence type="ECO:0000256" key="1">
    <source>
        <dbReference type="SAM" id="SignalP"/>
    </source>
</evidence>
<dbReference type="Gene3D" id="2.60.120.560">
    <property type="entry name" value="Exo-inulinase, domain 1"/>
    <property type="match status" value="1"/>
</dbReference>
<dbReference type="Proteomes" id="UP001236663">
    <property type="component" value="Unassembled WGS sequence"/>
</dbReference>
<dbReference type="InterPro" id="IPR010496">
    <property type="entry name" value="AL/BT2_dom"/>
</dbReference>
<dbReference type="RefSeq" id="WP_163385895.1">
    <property type="nucleotide sequence ID" value="NZ_JAUFQS010000035.1"/>
</dbReference>
<dbReference type="InterPro" id="IPR011658">
    <property type="entry name" value="PA14_dom"/>
</dbReference>
<dbReference type="Pfam" id="PF06439">
    <property type="entry name" value="3keto-disac_hyd"/>
    <property type="match status" value="1"/>
</dbReference>
<dbReference type="InterPro" id="IPR037524">
    <property type="entry name" value="PA14/GLEYA"/>
</dbReference>
<evidence type="ECO:0000313" key="4">
    <source>
        <dbReference type="Proteomes" id="UP001236663"/>
    </source>
</evidence>